<evidence type="ECO:0000259" key="1">
    <source>
        <dbReference type="Pfam" id="PF02027"/>
    </source>
</evidence>
<dbReference type="Proteomes" id="UP000216215">
    <property type="component" value="Unassembled WGS sequence"/>
</dbReference>
<comment type="caution">
    <text evidence="2">The sequence shown here is derived from an EMBL/GenBank/DDBJ whole genome shotgun (WGS) entry which is preliminary data.</text>
</comment>
<dbReference type="AlphaFoldDB" id="A0AB36R2K7"/>
<reference evidence="3" key="1">
    <citation type="submission" date="2017-08" db="EMBL/GenBank/DDBJ databases">
        <title>Mesorhizobium wenxinae sp. nov., a novel rhizobial species isolated from root nodules of chickpea (Cicer arietinum L.).</title>
        <authorList>
            <person name="Zhang J."/>
        </authorList>
    </citation>
    <scope>NUCLEOTIDE SEQUENCE [LARGE SCALE GENOMIC DNA]</scope>
    <source>
        <strain evidence="3">USDA 3392</strain>
    </source>
</reference>
<keyword evidence="3" id="KW-1185">Reference proteome</keyword>
<organism evidence="2 3">
    <name type="scientific">Mesorhizobium mediterraneum</name>
    <dbReference type="NCBI Taxonomy" id="43617"/>
    <lineage>
        <taxon>Bacteria</taxon>
        <taxon>Pseudomonadati</taxon>
        <taxon>Pseudomonadota</taxon>
        <taxon>Alphaproteobacteria</taxon>
        <taxon>Hyphomicrobiales</taxon>
        <taxon>Phyllobacteriaceae</taxon>
        <taxon>Mesorhizobium</taxon>
    </lineage>
</organism>
<gene>
    <name evidence="2" type="ORF">CIT25_30120</name>
</gene>
<proteinExistence type="predicted"/>
<evidence type="ECO:0000313" key="3">
    <source>
        <dbReference type="Proteomes" id="UP000216215"/>
    </source>
</evidence>
<sequence length="224" mass="25412">MADNYPTYERPRFDSICLTGMPKHDLCDGLNEAVKKYRAYLKRVMKAQVNWVAEARAYEQAKGLPPKNFTALETGPCMTETPLFGYCEPIELERVPVCAPNPPLLYVFLPTDVVESCVEHRNLEAVPTKYFPGVVLAMDLWPYNEVITSKSIASKYHDRWCSTVEREHIKSFLAIFPTSQFTSEGNGVWTRCITRGHFDIVAHGQMIWPSSTPATDWPSASGWD</sequence>
<dbReference type="EMBL" id="NPKI01000044">
    <property type="protein sequence ID" value="PAP98574.1"/>
    <property type="molecule type" value="Genomic_DNA"/>
</dbReference>
<evidence type="ECO:0000313" key="2">
    <source>
        <dbReference type="EMBL" id="PAP98574.1"/>
    </source>
</evidence>
<name>A0AB36R2K7_9HYPH</name>
<dbReference type="InterPro" id="IPR006064">
    <property type="entry name" value="Glycosidase"/>
</dbReference>
<accession>A0AB36R2K7</accession>
<dbReference type="RefSeq" id="WP_095488796.1">
    <property type="nucleotide sequence ID" value="NZ_CP088153.1"/>
</dbReference>
<feature type="domain" description="Cytokinin glycosidase" evidence="1">
    <location>
        <begin position="8"/>
        <end position="187"/>
    </location>
</feature>
<protein>
    <recommendedName>
        <fullName evidence="1">Cytokinin glycosidase domain-containing protein</fullName>
    </recommendedName>
</protein>
<dbReference type="Pfam" id="PF02027">
    <property type="entry name" value="RolB_RolC"/>
    <property type="match status" value="1"/>
</dbReference>